<organism evidence="2">
    <name type="scientific">bioreactor metagenome</name>
    <dbReference type="NCBI Taxonomy" id="1076179"/>
    <lineage>
        <taxon>unclassified sequences</taxon>
        <taxon>metagenomes</taxon>
        <taxon>ecological metagenomes</taxon>
    </lineage>
</organism>
<feature type="domain" description="Flavodoxin-like" evidence="1">
    <location>
        <begin position="4"/>
        <end position="150"/>
    </location>
</feature>
<protein>
    <recommendedName>
        <fullName evidence="1">Flavodoxin-like domain-containing protein</fullName>
    </recommendedName>
</protein>
<evidence type="ECO:0000259" key="1">
    <source>
        <dbReference type="PROSITE" id="PS50902"/>
    </source>
</evidence>
<dbReference type="PANTHER" id="PTHR38030:SF2">
    <property type="entry name" value="PROTOPORPHYRINOGEN IX DEHYDROGENASE [QUINONE]"/>
    <property type="match status" value="1"/>
</dbReference>
<dbReference type="GO" id="GO:0006783">
    <property type="term" value="P:heme biosynthetic process"/>
    <property type="evidence" value="ECO:0007669"/>
    <property type="project" value="TreeGrafter"/>
</dbReference>
<dbReference type="Pfam" id="PF12724">
    <property type="entry name" value="Flavodoxin_5"/>
    <property type="match status" value="1"/>
</dbReference>
<dbReference type="InterPro" id="IPR026816">
    <property type="entry name" value="Flavodoxin_dom"/>
</dbReference>
<dbReference type="InterPro" id="IPR052200">
    <property type="entry name" value="Protoporphyrinogen_IX_DH"/>
</dbReference>
<dbReference type="InterPro" id="IPR001226">
    <property type="entry name" value="Flavodoxin_CS"/>
</dbReference>
<dbReference type="InterPro" id="IPR029039">
    <property type="entry name" value="Flavoprotein-like_sf"/>
</dbReference>
<dbReference type="GO" id="GO:0010181">
    <property type="term" value="F:FMN binding"/>
    <property type="evidence" value="ECO:0007669"/>
    <property type="project" value="InterPro"/>
</dbReference>
<dbReference type="Gene3D" id="3.40.50.360">
    <property type="match status" value="1"/>
</dbReference>
<dbReference type="GO" id="GO:0070819">
    <property type="term" value="F:menaquinone-dependent protoporphyrinogen oxidase activity"/>
    <property type="evidence" value="ECO:0007669"/>
    <property type="project" value="TreeGrafter"/>
</dbReference>
<sequence length="159" mass="17735">MAKTLIIYATKYGTTETCATLLQKHLQDGAVLQNLAQQSKADLDAYDTVVLGGAVYAGRANGRLRRFCSANEQALLSKRLGLFLCMMEEGDGAVKQLEQNYSQALREKALVMDYFGGEFLFSKMGWLARKIIKMMSKGDEDVHNIREDAIKAFAEVLNR</sequence>
<dbReference type="SUPFAM" id="SSF52218">
    <property type="entry name" value="Flavoproteins"/>
    <property type="match status" value="1"/>
</dbReference>
<dbReference type="EMBL" id="VSSQ01016991">
    <property type="protein sequence ID" value="MPM58857.1"/>
    <property type="molecule type" value="Genomic_DNA"/>
</dbReference>
<dbReference type="AlphaFoldDB" id="A0A645B0A8"/>
<evidence type="ECO:0000313" key="2">
    <source>
        <dbReference type="EMBL" id="MPM58857.1"/>
    </source>
</evidence>
<accession>A0A645B0A8</accession>
<dbReference type="PROSITE" id="PS00201">
    <property type="entry name" value="FLAVODOXIN"/>
    <property type="match status" value="1"/>
</dbReference>
<dbReference type="PROSITE" id="PS50902">
    <property type="entry name" value="FLAVODOXIN_LIKE"/>
    <property type="match status" value="1"/>
</dbReference>
<comment type="caution">
    <text evidence="2">The sequence shown here is derived from an EMBL/GenBank/DDBJ whole genome shotgun (WGS) entry which is preliminary data.</text>
</comment>
<reference evidence="2" key="1">
    <citation type="submission" date="2019-08" db="EMBL/GenBank/DDBJ databases">
        <authorList>
            <person name="Kucharzyk K."/>
            <person name="Murdoch R.W."/>
            <person name="Higgins S."/>
            <person name="Loffler F."/>
        </authorList>
    </citation>
    <scope>NUCLEOTIDE SEQUENCE</scope>
</reference>
<dbReference type="InterPro" id="IPR008254">
    <property type="entry name" value="Flavodoxin/NO_synth"/>
</dbReference>
<proteinExistence type="predicted"/>
<dbReference type="GO" id="GO:0009055">
    <property type="term" value="F:electron transfer activity"/>
    <property type="evidence" value="ECO:0007669"/>
    <property type="project" value="InterPro"/>
</dbReference>
<gene>
    <name evidence="2" type="ORF">SDC9_105690</name>
</gene>
<name>A0A645B0A8_9ZZZZ</name>
<dbReference type="PANTHER" id="PTHR38030">
    <property type="entry name" value="PROTOPORPHYRINOGEN IX DEHYDROGENASE [MENAQUINONE]"/>
    <property type="match status" value="1"/>
</dbReference>